<comment type="caution">
    <text evidence="1">The sequence shown here is derived from an EMBL/GenBank/DDBJ whole genome shotgun (WGS) entry which is preliminary data.</text>
</comment>
<evidence type="ECO:0000313" key="1">
    <source>
        <dbReference type="EMBL" id="GBN18354.1"/>
    </source>
</evidence>
<dbReference type="EMBL" id="BGPR01006368">
    <property type="protein sequence ID" value="GBN18354.1"/>
    <property type="molecule type" value="Genomic_DNA"/>
</dbReference>
<keyword evidence="2" id="KW-1185">Reference proteome</keyword>
<sequence length="95" mass="10884">MPWNCEGTLCGLVKCRASSTTATLMAVREMKPFEVGRERAMMFRESLQQMTQCGTSFSMPEEGRKLMMEPLFHTIAYHMIAGESLNVQGFLRHYQ</sequence>
<evidence type="ECO:0000313" key="2">
    <source>
        <dbReference type="Proteomes" id="UP000499080"/>
    </source>
</evidence>
<accession>A0A4Y2LVB8</accession>
<dbReference type="AlphaFoldDB" id="A0A4Y2LVB8"/>
<gene>
    <name evidence="1" type="ORF">AVEN_268155_1</name>
</gene>
<dbReference type="Proteomes" id="UP000499080">
    <property type="component" value="Unassembled WGS sequence"/>
</dbReference>
<reference evidence="1 2" key="1">
    <citation type="journal article" date="2019" name="Sci. Rep.">
        <title>Orb-weaving spider Araneus ventricosus genome elucidates the spidroin gene catalogue.</title>
        <authorList>
            <person name="Kono N."/>
            <person name="Nakamura H."/>
            <person name="Ohtoshi R."/>
            <person name="Moran D.A.P."/>
            <person name="Shinohara A."/>
            <person name="Yoshida Y."/>
            <person name="Fujiwara M."/>
            <person name="Mori M."/>
            <person name="Tomita M."/>
            <person name="Arakawa K."/>
        </authorList>
    </citation>
    <scope>NUCLEOTIDE SEQUENCE [LARGE SCALE GENOMIC DNA]</scope>
</reference>
<proteinExistence type="predicted"/>
<organism evidence="1 2">
    <name type="scientific">Araneus ventricosus</name>
    <name type="common">Orbweaver spider</name>
    <name type="synonym">Epeira ventricosa</name>
    <dbReference type="NCBI Taxonomy" id="182803"/>
    <lineage>
        <taxon>Eukaryota</taxon>
        <taxon>Metazoa</taxon>
        <taxon>Ecdysozoa</taxon>
        <taxon>Arthropoda</taxon>
        <taxon>Chelicerata</taxon>
        <taxon>Arachnida</taxon>
        <taxon>Araneae</taxon>
        <taxon>Araneomorphae</taxon>
        <taxon>Entelegynae</taxon>
        <taxon>Araneoidea</taxon>
        <taxon>Araneidae</taxon>
        <taxon>Araneus</taxon>
    </lineage>
</organism>
<name>A0A4Y2LVB8_ARAVE</name>
<protein>
    <submittedName>
        <fullName evidence="1">Uncharacterized protein</fullName>
    </submittedName>
</protein>